<dbReference type="InterPro" id="IPR023263">
    <property type="entry name" value="Arc"/>
</dbReference>
<dbReference type="InterPro" id="IPR001878">
    <property type="entry name" value="Znf_CCHC"/>
</dbReference>
<dbReference type="AlphaFoldDB" id="A0A0L0CHY4"/>
<dbReference type="GO" id="GO:0015629">
    <property type="term" value="C:actin cytoskeleton"/>
    <property type="evidence" value="ECO:0007669"/>
    <property type="project" value="TreeGrafter"/>
</dbReference>
<evidence type="ECO:0000313" key="3">
    <source>
        <dbReference type="Proteomes" id="UP000037069"/>
    </source>
</evidence>
<dbReference type="PANTHER" id="PTHR15962:SF0">
    <property type="entry name" value="ACTIVITY-REGULATED CYTOSKELETON-ASSOCIATED PROTEIN"/>
    <property type="match status" value="1"/>
</dbReference>
<dbReference type="Pfam" id="PF19259">
    <property type="entry name" value="Ty3_capsid"/>
    <property type="match status" value="2"/>
</dbReference>
<organism evidence="2 3">
    <name type="scientific">Lucilia cuprina</name>
    <name type="common">Green bottle fly</name>
    <name type="synonym">Australian sheep blowfly</name>
    <dbReference type="NCBI Taxonomy" id="7375"/>
    <lineage>
        <taxon>Eukaryota</taxon>
        <taxon>Metazoa</taxon>
        <taxon>Ecdysozoa</taxon>
        <taxon>Arthropoda</taxon>
        <taxon>Hexapoda</taxon>
        <taxon>Insecta</taxon>
        <taxon>Pterygota</taxon>
        <taxon>Neoptera</taxon>
        <taxon>Endopterygota</taxon>
        <taxon>Diptera</taxon>
        <taxon>Brachycera</taxon>
        <taxon>Muscomorpha</taxon>
        <taxon>Oestroidea</taxon>
        <taxon>Calliphoridae</taxon>
        <taxon>Luciliinae</taxon>
        <taxon>Lucilia</taxon>
    </lineage>
</organism>
<protein>
    <recommendedName>
        <fullName evidence="1">CCHC-type domain-containing protein</fullName>
    </recommendedName>
</protein>
<evidence type="ECO:0000313" key="2">
    <source>
        <dbReference type="EMBL" id="KNC31822.1"/>
    </source>
</evidence>
<gene>
    <name evidence="2" type="ORF">FF38_12405</name>
</gene>
<proteinExistence type="predicted"/>
<dbReference type="GO" id="GO:1900271">
    <property type="term" value="P:regulation of long-term synaptic potentiation"/>
    <property type="evidence" value="ECO:0007669"/>
    <property type="project" value="TreeGrafter"/>
</dbReference>
<dbReference type="GO" id="GO:0008270">
    <property type="term" value="F:zinc ion binding"/>
    <property type="evidence" value="ECO:0007669"/>
    <property type="project" value="InterPro"/>
</dbReference>
<dbReference type="EMBL" id="JRES01000378">
    <property type="protein sequence ID" value="KNC31822.1"/>
    <property type="molecule type" value="Genomic_DNA"/>
</dbReference>
<feature type="domain" description="CCHC-type" evidence="1">
    <location>
        <begin position="217"/>
        <end position="233"/>
    </location>
</feature>
<feature type="domain" description="CCHC-type" evidence="1">
    <location>
        <begin position="435"/>
        <end position="451"/>
    </location>
</feature>
<dbReference type="GO" id="GO:0005886">
    <property type="term" value="C:plasma membrane"/>
    <property type="evidence" value="ECO:0007669"/>
    <property type="project" value="TreeGrafter"/>
</dbReference>
<dbReference type="GO" id="GO:0007010">
    <property type="term" value="P:cytoskeleton organization"/>
    <property type="evidence" value="ECO:0007669"/>
    <property type="project" value="TreeGrafter"/>
</dbReference>
<dbReference type="GO" id="GO:0005737">
    <property type="term" value="C:cytoplasm"/>
    <property type="evidence" value="ECO:0007669"/>
    <property type="project" value="TreeGrafter"/>
</dbReference>
<reference evidence="2 3" key="1">
    <citation type="journal article" date="2015" name="Nat. Commun.">
        <title>Lucilia cuprina genome unlocks parasitic fly biology to underpin future interventions.</title>
        <authorList>
            <person name="Anstead C.A."/>
            <person name="Korhonen P.K."/>
            <person name="Young N.D."/>
            <person name="Hall R.S."/>
            <person name="Jex A.R."/>
            <person name="Murali S.C."/>
            <person name="Hughes D.S."/>
            <person name="Lee S.F."/>
            <person name="Perry T."/>
            <person name="Stroehlein A.J."/>
            <person name="Ansell B.R."/>
            <person name="Breugelmans B."/>
            <person name="Hofmann A."/>
            <person name="Qu J."/>
            <person name="Dugan S."/>
            <person name="Lee S.L."/>
            <person name="Chao H."/>
            <person name="Dinh H."/>
            <person name="Han Y."/>
            <person name="Doddapaneni H.V."/>
            <person name="Worley K.C."/>
            <person name="Muzny D.M."/>
            <person name="Ioannidis P."/>
            <person name="Waterhouse R.M."/>
            <person name="Zdobnov E.M."/>
            <person name="James P.J."/>
            <person name="Bagnall N.H."/>
            <person name="Kotze A.C."/>
            <person name="Gibbs R.A."/>
            <person name="Richards S."/>
            <person name="Batterham P."/>
            <person name="Gasser R.B."/>
        </authorList>
    </citation>
    <scope>NUCLEOTIDE SEQUENCE [LARGE SCALE GENOMIC DNA]</scope>
    <source>
        <strain evidence="2 3">LS</strain>
        <tissue evidence="2">Full body</tissue>
    </source>
</reference>
<dbReference type="OrthoDB" id="425619at2759"/>
<dbReference type="PANTHER" id="PTHR15962">
    <property type="entry name" value="ACTIVITY-REGULATED CYTOSKELETON-ASSOCIATED PROTEIN"/>
    <property type="match status" value="1"/>
</dbReference>
<dbReference type="SMART" id="SM00343">
    <property type="entry name" value="ZnF_C2HC"/>
    <property type="match status" value="2"/>
</dbReference>
<accession>A0A0L0CHY4</accession>
<sequence length="463" mass="52924">MAQIVQMTTEQLQQLIESVRVSAAAGTIVAETKSKGSFSNCSSRFGGQRDHEAVEEFITSIVTYKEVESISDEDALKGVSLLFYGLASTWWQGVRKEAKSWNDVLALIRDHFSPTKPAYQIYVDIFDKKQDDKTAIDTFVCQKRALLAQLPDGRHDEETEIDFVYGLLNIKYRKHIARQDFKTFRELLEKGRVIEHNMMEDEANQQGPVKGAKGTKRCTYCNFRGHTYDQCRKQSVRASAAAAGTVVTETKSKGSFSNCYHRFGGQRDHEAVEEFITSIVTYKEVESISDEDALKGVSLLFYGLASTWWQGVRKEAKSWNDVLALIRDHFSPTKPAYQIYVDIFDKKQDDKTAIDTFVCQKRALLAQLPEGRHDEETEIDFVYGLLNIKYRKHIARQDFKTFRELLEKGRVIEHNMMEDEANQKGPVKGAKGTKRCTYCNFRGHTFEQCRKRKNADEASNNGE</sequence>
<comment type="caution">
    <text evidence="2">The sequence shown here is derived from an EMBL/GenBank/DDBJ whole genome shotgun (WGS) entry which is preliminary data.</text>
</comment>
<keyword evidence="3" id="KW-1185">Reference proteome</keyword>
<evidence type="ECO:0000259" key="1">
    <source>
        <dbReference type="SMART" id="SM00343"/>
    </source>
</evidence>
<name>A0A0L0CHY4_LUCCU</name>
<dbReference type="GO" id="GO:0003729">
    <property type="term" value="F:mRNA binding"/>
    <property type="evidence" value="ECO:0007669"/>
    <property type="project" value="InterPro"/>
</dbReference>
<dbReference type="GO" id="GO:0048168">
    <property type="term" value="P:regulation of neuronal synaptic plasticity"/>
    <property type="evidence" value="ECO:0007669"/>
    <property type="project" value="TreeGrafter"/>
</dbReference>
<dbReference type="InterPro" id="IPR045358">
    <property type="entry name" value="Ty3_capsid"/>
</dbReference>
<dbReference type="Proteomes" id="UP000037069">
    <property type="component" value="Unassembled WGS sequence"/>
</dbReference>